<dbReference type="Pfam" id="PF13880">
    <property type="entry name" value="Acetyltransf_13"/>
    <property type="match status" value="1"/>
</dbReference>
<dbReference type="InterPro" id="IPR028009">
    <property type="entry name" value="ESCO_Acetyltransf_dom"/>
</dbReference>
<evidence type="ECO:0000256" key="8">
    <source>
        <dbReference type="ARBA" id="ARBA00023306"/>
    </source>
</evidence>
<gene>
    <name evidence="13" type="ORF">DGAL_LOCUS7435</name>
</gene>
<dbReference type="Pfam" id="PF13878">
    <property type="entry name" value="zf-C2H2_3"/>
    <property type="match status" value="1"/>
</dbReference>
<keyword evidence="3" id="KW-0808">Transferase</keyword>
<comment type="caution">
    <text evidence="13">The sequence shown here is derived from an EMBL/GenBank/DDBJ whole genome shotgun (WGS) entry which is preliminary data.</text>
</comment>
<evidence type="ECO:0000256" key="4">
    <source>
        <dbReference type="ARBA" id="ARBA00022723"/>
    </source>
</evidence>
<dbReference type="OrthoDB" id="428854at2759"/>
<dbReference type="GO" id="GO:0005634">
    <property type="term" value="C:nucleus"/>
    <property type="evidence" value="ECO:0007669"/>
    <property type="project" value="UniProtKB-SubCell"/>
</dbReference>
<dbReference type="PANTHER" id="PTHR45884">
    <property type="entry name" value="N-ACETYLTRANSFERASE ECO"/>
    <property type="match status" value="1"/>
</dbReference>
<evidence type="ECO:0000313" key="14">
    <source>
        <dbReference type="Proteomes" id="UP000789390"/>
    </source>
</evidence>
<dbReference type="PANTHER" id="PTHR45884:SF2">
    <property type="entry name" value="N-ACETYLTRANSFERASE ECO"/>
    <property type="match status" value="1"/>
</dbReference>
<sequence>MDTPSPEFRRTHLSRLTTPKSVACRKIMNSPAFLVNKTTDISELSMSPLQLLDSPIQAVLMTPSTSSGESPGKKSPRYLKQTSTPSQGMMQDTPNNSNKAFIIASNAFAGIKAKRRLIEEVDVTPKSQTNDKKSNKENSVQANAAKRQKTSPKTSIITIELKKAKAEGIIRNPLDPLNKTLPSSAELCIASDVQFTPIAERIEELQLSVPARPILAQQVLPPKSPALLLTKEKKALVISPKVITRNWNQRYRKETRERKFFKSRGTEEETSNRVVTVSVNDNLKLQIHDKPVTPIRKSPRKSSCKQLIKTTIEVTTERSRINTVNQDWNEKTIKVASEENRINTLSSDWDDDIAESMDISCNIQDILNGLSEEESKEKVAGTPEAPMEEKENDASKKLFPLFSKNTANSSLPASENRVAKQVNPKSQWIRALNDGENQMILDAGQKKYGAIQCPECLMVYHVKDPEDELLHAGIHGIVNDTLKFSGWKKERVVRRFNSEGYIIAIHHGDAAHSWKKVETVLSKVVDKELGFSEIGIRNPEATKVYLYIAEKKIVGVLVAHSLSKGYRMIPSSNKASPGKCCSSDPVPALCGVSRIWTLPTFRRRKTASRLLDAMRSEFIYGKIISIDELAFSDPTETGLVFAQNYTKRQDFLVYNM</sequence>
<keyword evidence="9" id="KW-0012">Acyltransferase</keyword>
<evidence type="ECO:0000259" key="11">
    <source>
        <dbReference type="Pfam" id="PF13878"/>
    </source>
</evidence>
<evidence type="ECO:0000313" key="13">
    <source>
        <dbReference type="EMBL" id="CAH0104528.1"/>
    </source>
</evidence>
<dbReference type="AlphaFoldDB" id="A0A8J2W461"/>
<accession>A0A8J2W461</accession>
<evidence type="ECO:0000256" key="9">
    <source>
        <dbReference type="ARBA" id="ARBA00023315"/>
    </source>
</evidence>
<keyword evidence="4" id="KW-0479">Metal-binding</keyword>
<evidence type="ECO:0000256" key="2">
    <source>
        <dbReference type="ARBA" id="ARBA00005816"/>
    </source>
</evidence>
<dbReference type="GO" id="GO:0007064">
    <property type="term" value="P:mitotic sister chromatid cohesion"/>
    <property type="evidence" value="ECO:0007669"/>
    <property type="project" value="TreeGrafter"/>
</dbReference>
<feature type="compositionally biased region" description="Polar residues" evidence="10">
    <location>
        <begin position="80"/>
        <end position="96"/>
    </location>
</feature>
<evidence type="ECO:0000256" key="1">
    <source>
        <dbReference type="ARBA" id="ARBA00004123"/>
    </source>
</evidence>
<dbReference type="GO" id="GO:0000785">
    <property type="term" value="C:chromatin"/>
    <property type="evidence" value="ECO:0007669"/>
    <property type="project" value="TreeGrafter"/>
</dbReference>
<comment type="similarity">
    <text evidence="2">Belongs to the acetyltransferase family. ECO subfamily.</text>
</comment>
<dbReference type="InterPro" id="IPR028005">
    <property type="entry name" value="AcTrfase_ESCO_Znf_dom"/>
</dbReference>
<keyword evidence="5" id="KW-0863">Zinc-finger</keyword>
<evidence type="ECO:0000256" key="7">
    <source>
        <dbReference type="ARBA" id="ARBA00023242"/>
    </source>
</evidence>
<dbReference type="GO" id="GO:0061733">
    <property type="term" value="F:protein-lysine-acetyltransferase activity"/>
    <property type="evidence" value="ECO:0007669"/>
    <property type="project" value="TreeGrafter"/>
</dbReference>
<name>A0A8J2W461_9CRUS</name>
<evidence type="ECO:0000256" key="10">
    <source>
        <dbReference type="SAM" id="MobiDB-lite"/>
    </source>
</evidence>
<feature type="domain" description="N-acetyltransferase ESCO zinc-finger" evidence="11">
    <location>
        <begin position="438"/>
        <end position="475"/>
    </location>
</feature>
<reference evidence="13" key="1">
    <citation type="submission" date="2021-11" db="EMBL/GenBank/DDBJ databases">
        <authorList>
            <person name="Schell T."/>
        </authorList>
    </citation>
    <scope>NUCLEOTIDE SEQUENCE</scope>
    <source>
        <strain evidence="13">M5</strain>
    </source>
</reference>
<keyword evidence="6" id="KW-0862">Zinc</keyword>
<dbReference type="EMBL" id="CAKKLH010000146">
    <property type="protein sequence ID" value="CAH0104528.1"/>
    <property type="molecule type" value="Genomic_DNA"/>
</dbReference>
<comment type="subcellular location">
    <subcellularLocation>
        <location evidence="1">Nucleus</location>
    </subcellularLocation>
</comment>
<feature type="region of interest" description="Disordered" evidence="10">
    <location>
        <begin position="61"/>
        <end position="96"/>
    </location>
</feature>
<proteinExistence type="inferred from homology"/>
<evidence type="ECO:0008006" key="15">
    <source>
        <dbReference type="Google" id="ProtNLM"/>
    </source>
</evidence>
<dbReference type="Proteomes" id="UP000789390">
    <property type="component" value="Unassembled WGS sequence"/>
</dbReference>
<feature type="domain" description="N-acetyltransferase ESCO acetyl-transferase" evidence="12">
    <location>
        <begin position="586"/>
        <end position="654"/>
    </location>
</feature>
<evidence type="ECO:0000256" key="6">
    <source>
        <dbReference type="ARBA" id="ARBA00022833"/>
    </source>
</evidence>
<keyword evidence="8" id="KW-0131">Cell cycle</keyword>
<evidence type="ECO:0000256" key="3">
    <source>
        <dbReference type="ARBA" id="ARBA00022679"/>
    </source>
</evidence>
<keyword evidence="14" id="KW-1185">Reference proteome</keyword>
<protein>
    <recommendedName>
        <fullName evidence="15">N-acetyltransferase ESCO2</fullName>
    </recommendedName>
</protein>
<evidence type="ECO:0000259" key="12">
    <source>
        <dbReference type="Pfam" id="PF13880"/>
    </source>
</evidence>
<dbReference type="GO" id="GO:0008270">
    <property type="term" value="F:zinc ion binding"/>
    <property type="evidence" value="ECO:0007669"/>
    <property type="project" value="UniProtKB-KW"/>
</dbReference>
<feature type="region of interest" description="Disordered" evidence="10">
    <location>
        <begin position="372"/>
        <end position="392"/>
    </location>
</feature>
<organism evidence="13 14">
    <name type="scientific">Daphnia galeata</name>
    <dbReference type="NCBI Taxonomy" id="27404"/>
    <lineage>
        <taxon>Eukaryota</taxon>
        <taxon>Metazoa</taxon>
        <taxon>Ecdysozoa</taxon>
        <taxon>Arthropoda</taxon>
        <taxon>Crustacea</taxon>
        <taxon>Branchiopoda</taxon>
        <taxon>Diplostraca</taxon>
        <taxon>Cladocera</taxon>
        <taxon>Anomopoda</taxon>
        <taxon>Daphniidae</taxon>
        <taxon>Daphnia</taxon>
    </lineage>
</organism>
<evidence type="ECO:0000256" key="5">
    <source>
        <dbReference type="ARBA" id="ARBA00022771"/>
    </source>
</evidence>
<feature type="region of interest" description="Disordered" evidence="10">
    <location>
        <begin position="122"/>
        <end position="151"/>
    </location>
</feature>
<keyword evidence="7" id="KW-0539">Nucleus</keyword>